<dbReference type="Gene3D" id="3.40.50.1820">
    <property type="entry name" value="alpha/beta hydrolase"/>
    <property type="match status" value="1"/>
</dbReference>
<dbReference type="GeneID" id="89940534"/>
<dbReference type="InterPro" id="IPR029058">
    <property type="entry name" value="AB_hydrolase_fold"/>
</dbReference>
<evidence type="ECO:0000313" key="4">
    <source>
        <dbReference type="EMBL" id="KAK4107226.1"/>
    </source>
</evidence>
<dbReference type="RefSeq" id="XP_064664796.1">
    <property type="nucleotide sequence ID" value="XM_064816409.1"/>
</dbReference>
<sequence length="433" mass="47850">MLGISPSKFCHFEFLRVLGTAPTGGCDAGECVETAAKIRINDGESWYRAWSETAKRAEAAAELATRDGDRVAARWAFLRASNYWRSSELMLRKPIPQQDPRQLDIISRSVDNFKKACAILDTPVEFLEIPFGTDGATLPAYLFLPNKPPEGDKSGKIPVLVQVQGYDTTKEEFYHFTVAGALPRGYAVLTFDAPGQGMVVRRKKHRLFLRGDFEVVVRAVLDALWAHAAKSAACKDLDLERLALLGNSMGAYFALRGAAHDDRVKACMASDGFYDLGAAARERIPGWFRYLSRGMVDRIIGLAMRMSSFQVQWELAHGVFAFGVSSVSGVLEKSQAFTLDRPDGTSMLADIRCPTLVTDARDSVFRLDAQKIYDNLTQLKDGESKKMWSPIGVGQGSLQAKVAAFSHLHAYMFGWLDRVFGIARPALNVDKCS</sequence>
<dbReference type="Gene3D" id="1.20.1440.110">
    <property type="entry name" value="acylaminoacyl peptidase"/>
    <property type="match status" value="1"/>
</dbReference>
<reference evidence="4" key="1">
    <citation type="journal article" date="2023" name="Mol. Phylogenet. Evol.">
        <title>Genome-scale phylogeny and comparative genomics of the fungal order Sordariales.</title>
        <authorList>
            <person name="Hensen N."/>
            <person name="Bonometti L."/>
            <person name="Westerberg I."/>
            <person name="Brannstrom I.O."/>
            <person name="Guillou S."/>
            <person name="Cros-Aarteil S."/>
            <person name="Calhoun S."/>
            <person name="Haridas S."/>
            <person name="Kuo A."/>
            <person name="Mondo S."/>
            <person name="Pangilinan J."/>
            <person name="Riley R."/>
            <person name="LaButti K."/>
            <person name="Andreopoulos B."/>
            <person name="Lipzen A."/>
            <person name="Chen C."/>
            <person name="Yan M."/>
            <person name="Daum C."/>
            <person name="Ng V."/>
            <person name="Clum A."/>
            <person name="Steindorff A."/>
            <person name="Ohm R.A."/>
            <person name="Martin F."/>
            <person name="Silar P."/>
            <person name="Natvig D.O."/>
            <person name="Lalanne C."/>
            <person name="Gautier V."/>
            <person name="Ament-Velasquez S.L."/>
            <person name="Kruys A."/>
            <person name="Hutchinson M.I."/>
            <person name="Powell A.J."/>
            <person name="Barry K."/>
            <person name="Miller A.N."/>
            <person name="Grigoriev I.V."/>
            <person name="Debuchy R."/>
            <person name="Gladieux P."/>
            <person name="Hiltunen Thoren M."/>
            <person name="Johannesson H."/>
        </authorList>
    </citation>
    <scope>NUCLEOTIDE SEQUENCE</scope>
    <source>
        <strain evidence="4">CBS 508.74</strain>
    </source>
</reference>
<comment type="caution">
    <text evidence="4">The sequence shown here is derived from an EMBL/GenBank/DDBJ whole genome shotgun (WGS) entry which is preliminary data.</text>
</comment>
<dbReference type="InterPro" id="IPR050261">
    <property type="entry name" value="FrsA_esterase"/>
</dbReference>
<dbReference type="EMBL" id="MU853378">
    <property type="protein sequence ID" value="KAK4107226.1"/>
    <property type="molecule type" value="Genomic_DNA"/>
</dbReference>
<accession>A0AAN6QCU6</accession>
<protein>
    <submittedName>
        <fullName evidence="4">Alpha/beta hydrolase</fullName>
    </submittedName>
</protein>
<evidence type="ECO:0000256" key="1">
    <source>
        <dbReference type="ARBA" id="ARBA00022801"/>
    </source>
</evidence>
<name>A0AAN6QCU6_9PEZI</name>
<reference evidence="4" key="2">
    <citation type="submission" date="2023-05" db="EMBL/GenBank/DDBJ databases">
        <authorList>
            <consortium name="Lawrence Berkeley National Laboratory"/>
            <person name="Steindorff A."/>
            <person name="Hensen N."/>
            <person name="Bonometti L."/>
            <person name="Westerberg I."/>
            <person name="Brannstrom I.O."/>
            <person name="Guillou S."/>
            <person name="Cros-Aarteil S."/>
            <person name="Calhoun S."/>
            <person name="Haridas S."/>
            <person name="Kuo A."/>
            <person name="Mondo S."/>
            <person name="Pangilinan J."/>
            <person name="Riley R."/>
            <person name="Labutti K."/>
            <person name="Andreopoulos B."/>
            <person name="Lipzen A."/>
            <person name="Chen C."/>
            <person name="Yanf M."/>
            <person name="Daum C."/>
            <person name="Ng V."/>
            <person name="Clum A."/>
            <person name="Ohm R."/>
            <person name="Martin F."/>
            <person name="Silar P."/>
            <person name="Natvig D."/>
            <person name="Lalanne C."/>
            <person name="Gautier V."/>
            <person name="Ament-Velasquez S.L."/>
            <person name="Kruys A."/>
            <person name="Hutchinson M.I."/>
            <person name="Powell A.J."/>
            <person name="Barry K."/>
            <person name="Miller A.N."/>
            <person name="Grigoriev I.V."/>
            <person name="Debuchy R."/>
            <person name="Gladieux P."/>
            <person name="Thoren M.H."/>
            <person name="Johannesson H."/>
        </authorList>
    </citation>
    <scope>NUCLEOTIDE SEQUENCE</scope>
    <source>
        <strain evidence="4">CBS 508.74</strain>
    </source>
</reference>
<dbReference type="InterPro" id="IPR000073">
    <property type="entry name" value="AB_hydrolase_1"/>
</dbReference>
<feature type="domain" description="AB hydrolase-1" evidence="3">
    <location>
        <begin position="170"/>
        <end position="373"/>
    </location>
</feature>
<dbReference type="SUPFAM" id="SSF53474">
    <property type="entry name" value="alpha/beta-Hydrolases"/>
    <property type="match status" value="1"/>
</dbReference>
<dbReference type="GO" id="GO:0016787">
    <property type="term" value="F:hydrolase activity"/>
    <property type="evidence" value="ECO:0007669"/>
    <property type="project" value="UniProtKB-KW"/>
</dbReference>
<evidence type="ECO:0000256" key="2">
    <source>
        <dbReference type="ARBA" id="ARBA00038115"/>
    </source>
</evidence>
<evidence type="ECO:0000259" key="3">
    <source>
        <dbReference type="Pfam" id="PF12697"/>
    </source>
</evidence>
<dbReference type="Pfam" id="PF12697">
    <property type="entry name" value="Abhydrolase_6"/>
    <property type="match status" value="1"/>
</dbReference>
<dbReference type="PANTHER" id="PTHR22946">
    <property type="entry name" value="DIENELACTONE HYDROLASE DOMAIN-CONTAINING PROTEIN-RELATED"/>
    <property type="match status" value="1"/>
</dbReference>
<evidence type="ECO:0000313" key="5">
    <source>
        <dbReference type="Proteomes" id="UP001302812"/>
    </source>
</evidence>
<organism evidence="4 5">
    <name type="scientific">Canariomyces notabilis</name>
    <dbReference type="NCBI Taxonomy" id="2074819"/>
    <lineage>
        <taxon>Eukaryota</taxon>
        <taxon>Fungi</taxon>
        <taxon>Dikarya</taxon>
        <taxon>Ascomycota</taxon>
        <taxon>Pezizomycotina</taxon>
        <taxon>Sordariomycetes</taxon>
        <taxon>Sordariomycetidae</taxon>
        <taxon>Sordariales</taxon>
        <taxon>Chaetomiaceae</taxon>
        <taxon>Canariomyces</taxon>
    </lineage>
</organism>
<proteinExistence type="inferred from homology"/>
<comment type="similarity">
    <text evidence="2">Belongs to the AB hydrolase superfamily. FUS2 hydrolase family.</text>
</comment>
<dbReference type="Proteomes" id="UP001302812">
    <property type="component" value="Unassembled WGS sequence"/>
</dbReference>
<keyword evidence="5" id="KW-1185">Reference proteome</keyword>
<dbReference type="AlphaFoldDB" id="A0AAN6QCU6"/>
<gene>
    <name evidence="4" type="ORF">N656DRAFT_785518</name>
</gene>
<dbReference type="PANTHER" id="PTHR22946:SF13">
    <property type="entry name" value="ALPHA_BETA HYDROLASE PSOB"/>
    <property type="match status" value="1"/>
</dbReference>
<keyword evidence="1 4" id="KW-0378">Hydrolase</keyword>